<dbReference type="InterPro" id="IPR003825">
    <property type="entry name" value="Colicin-V_CvpA"/>
</dbReference>
<evidence type="ECO:0000256" key="5">
    <source>
        <dbReference type="SAM" id="Phobius"/>
    </source>
</evidence>
<gene>
    <name evidence="6" type="ORF">CJ204_12190</name>
</gene>
<dbReference type="InterPro" id="IPR047680">
    <property type="entry name" value="MarP-like"/>
</dbReference>
<dbReference type="PANTHER" id="PTHR43019:SF23">
    <property type="entry name" value="PROTEASE DO-LIKE 5, CHLOROPLASTIC"/>
    <property type="match status" value="1"/>
</dbReference>
<dbReference type="NCBIfam" id="NF033740">
    <property type="entry name" value="MarP_fam_protase"/>
    <property type="match status" value="1"/>
</dbReference>
<sequence length="401" mass="41340">MMAAMSGGIVLDVLLILAVLGAMALGWRQGAVAALLSIIGVVAGGIVGLELAPIAMDLVEGRAARLIVGVGVLIGLVIVGHMVGAVAGQSLRNRLRSPMAVGLDSGFGAVVQGVATLLVAWMVALPLATVMPGQVGDSVRESTVLATVDGVAPESWAGLPSSIVRRIDDSGVPAVIAPFDQRPVHDDTPADPAVIDQAVVDRIRPSIVRVLGEAPQCRRLLQGTGFVVAPDLVVTNAHVVAGVETVRLETVAGMADARVVYFDPLDDIAILRAWDLPLDPLPWAPEEGAPGDGAVVLGFPESGPFTATAARIEEKLLIRGPDIYAASRHDREAYVLRSDVRHGNSGGPLITPQGEALGVVFGAGVNDDQTGYALTAAEARAHIDTAGGLIEAAETRECVAQ</sequence>
<protein>
    <submittedName>
        <fullName evidence="6">Serine protease</fullName>
    </submittedName>
</protein>
<dbReference type="InterPro" id="IPR009003">
    <property type="entry name" value="Peptidase_S1_PA"/>
</dbReference>
<dbReference type="GO" id="GO:0009403">
    <property type="term" value="P:toxin biosynthetic process"/>
    <property type="evidence" value="ECO:0007669"/>
    <property type="project" value="InterPro"/>
</dbReference>
<evidence type="ECO:0000313" key="6">
    <source>
        <dbReference type="EMBL" id="PMC61206.1"/>
    </source>
</evidence>
<evidence type="ECO:0000256" key="3">
    <source>
        <dbReference type="ARBA" id="ARBA00022989"/>
    </source>
</evidence>
<dbReference type="AlphaFoldDB" id="A0A2N6SW09"/>
<keyword evidence="3 5" id="KW-1133">Transmembrane helix</keyword>
<keyword evidence="6" id="KW-0378">Hydrolase</keyword>
<keyword evidence="2 5" id="KW-0812">Transmembrane</keyword>
<dbReference type="InterPro" id="IPR001940">
    <property type="entry name" value="Peptidase_S1C"/>
</dbReference>
<comment type="subcellular location">
    <subcellularLocation>
        <location evidence="1">Membrane</location>
        <topology evidence="1">Multi-pass membrane protein</topology>
    </subcellularLocation>
</comment>
<keyword evidence="6" id="KW-0645">Protease</keyword>
<dbReference type="Pfam" id="PF02674">
    <property type="entry name" value="Colicin_V"/>
    <property type="match status" value="1"/>
</dbReference>
<dbReference type="InterPro" id="IPR043504">
    <property type="entry name" value="Peptidase_S1_PA_chymotrypsin"/>
</dbReference>
<dbReference type="Proteomes" id="UP000235363">
    <property type="component" value="Unassembled WGS sequence"/>
</dbReference>
<feature type="transmembrane region" description="Helical" evidence="5">
    <location>
        <begin position="66"/>
        <end position="87"/>
    </location>
</feature>
<name>A0A2N6SW09_9CORY</name>
<comment type="caution">
    <text evidence="6">The sequence shown here is derived from an EMBL/GenBank/DDBJ whole genome shotgun (WGS) entry which is preliminary data.</text>
</comment>
<dbReference type="STRING" id="1725.WU86_04255"/>
<accession>A0A2N6SW09</accession>
<proteinExistence type="predicted"/>
<evidence type="ECO:0000256" key="2">
    <source>
        <dbReference type="ARBA" id="ARBA00022692"/>
    </source>
</evidence>
<dbReference type="PANTHER" id="PTHR43019">
    <property type="entry name" value="SERINE ENDOPROTEASE DEGS"/>
    <property type="match status" value="1"/>
</dbReference>
<keyword evidence="4 5" id="KW-0472">Membrane</keyword>
<dbReference type="Gene3D" id="2.40.10.10">
    <property type="entry name" value="Trypsin-like serine proteases"/>
    <property type="match status" value="2"/>
</dbReference>
<evidence type="ECO:0000256" key="4">
    <source>
        <dbReference type="ARBA" id="ARBA00023136"/>
    </source>
</evidence>
<dbReference type="SUPFAM" id="SSF50494">
    <property type="entry name" value="Trypsin-like serine proteases"/>
    <property type="match status" value="1"/>
</dbReference>
<dbReference type="GO" id="GO:0016020">
    <property type="term" value="C:membrane"/>
    <property type="evidence" value="ECO:0007669"/>
    <property type="project" value="UniProtKB-SubCell"/>
</dbReference>
<organism evidence="6 7">
    <name type="scientific">Corynebacterium xerosis</name>
    <dbReference type="NCBI Taxonomy" id="1725"/>
    <lineage>
        <taxon>Bacteria</taxon>
        <taxon>Bacillati</taxon>
        <taxon>Actinomycetota</taxon>
        <taxon>Actinomycetes</taxon>
        <taxon>Mycobacteriales</taxon>
        <taxon>Corynebacteriaceae</taxon>
        <taxon>Corynebacterium</taxon>
    </lineage>
</organism>
<dbReference type="Pfam" id="PF13365">
    <property type="entry name" value="Trypsin_2"/>
    <property type="match status" value="1"/>
</dbReference>
<dbReference type="PRINTS" id="PR00834">
    <property type="entry name" value="PROTEASES2C"/>
</dbReference>
<feature type="transmembrane region" description="Helical" evidence="5">
    <location>
        <begin position="107"/>
        <end position="130"/>
    </location>
</feature>
<evidence type="ECO:0000313" key="7">
    <source>
        <dbReference type="Proteomes" id="UP000235363"/>
    </source>
</evidence>
<dbReference type="GO" id="GO:0004252">
    <property type="term" value="F:serine-type endopeptidase activity"/>
    <property type="evidence" value="ECO:0007669"/>
    <property type="project" value="InterPro"/>
</dbReference>
<reference evidence="6 7" key="1">
    <citation type="submission" date="2017-09" db="EMBL/GenBank/DDBJ databases">
        <title>Bacterial strain isolated from the female urinary microbiota.</title>
        <authorList>
            <person name="Thomas-White K."/>
            <person name="Kumar N."/>
            <person name="Forster S."/>
            <person name="Putonti C."/>
            <person name="Lawley T."/>
            <person name="Wolfe A.J."/>
        </authorList>
    </citation>
    <scope>NUCLEOTIDE SEQUENCE [LARGE SCALE GENOMIC DNA]</scope>
    <source>
        <strain evidence="6 7">UMB0908</strain>
    </source>
</reference>
<feature type="transmembrane region" description="Helical" evidence="5">
    <location>
        <begin position="34"/>
        <end position="54"/>
    </location>
</feature>
<dbReference type="EMBL" id="PNHF01000038">
    <property type="protein sequence ID" value="PMC61206.1"/>
    <property type="molecule type" value="Genomic_DNA"/>
</dbReference>
<evidence type="ECO:0000256" key="1">
    <source>
        <dbReference type="ARBA" id="ARBA00004141"/>
    </source>
</evidence>
<dbReference type="GO" id="GO:0006508">
    <property type="term" value="P:proteolysis"/>
    <property type="evidence" value="ECO:0007669"/>
    <property type="project" value="UniProtKB-KW"/>
</dbReference>